<reference evidence="2 3" key="1">
    <citation type="submission" date="2019-11" db="EMBL/GenBank/DDBJ databases">
        <title>Pseudodesulfovibrio alkaliphilus, sp. nov., an alkaliphilic sulfate-reducing bacteria from mud volcano of Taman peninsula, Russia.</title>
        <authorList>
            <person name="Frolova A."/>
            <person name="Merkel A.Y."/>
            <person name="Slobodkin A.I."/>
        </authorList>
    </citation>
    <scope>NUCLEOTIDE SEQUENCE [LARGE SCALE GENOMIC DNA]</scope>
    <source>
        <strain evidence="2 3">F-1</strain>
    </source>
</reference>
<gene>
    <name evidence="2" type="ORF">GKC30_06445</name>
</gene>
<dbReference type="RefSeq" id="WP_155933231.1">
    <property type="nucleotide sequence ID" value="NZ_WODC01000003.1"/>
</dbReference>
<feature type="chain" id="PRO_5029747786" evidence="1">
    <location>
        <begin position="23"/>
        <end position="152"/>
    </location>
</feature>
<protein>
    <submittedName>
        <fullName evidence="2">Uncharacterized protein</fullName>
    </submittedName>
</protein>
<comment type="caution">
    <text evidence="2">The sequence shown here is derived from an EMBL/GenBank/DDBJ whole genome shotgun (WGS) entry which is preliminary data.</text>
</comment>
<evidence type="ECO:0000313" key="3">
    <source>
        <dbReference type="Proteomes" id="UP000461162"/>
    </source>
</evidence>
<name>A0A7K1KME7_9BACT</name>
<proteinExistence type="predicted"/>
<feature type="signal peptide" evidence="1">
    <location>
        <begin position="1"/>
        <end position="22"/>
    </location>
</feature>
<dbReference type="EMBL" id="WODC01000003">
    <property type="protein sequence ID" value="MUM77266.1"/>
    <property type="molecule type" value="Genomic_DNA"/>
</dbReference>
<evidence type="ECO:0000313" key="2">
    <source>
        <dbReference type="EMBL" id="MUM77266.1"/>
    </source>
</evidence>
<keyword evidence="3" id="KW-1185">Reference proteome</keyword>
<keyword evidence="1" id="KW-0732">Signal</keyword>
<accession>A0A7K1KME7</accession>
<evidence type="ECO:0000256" key="1">
    <source>
        <dbReference type="SAM" id="SignalP"/>
    </source>
</evidence>
<dbReference type="AlphaFoldDB" id="A0A7K1KME7"/>
<dbReference type="Proteomes" id="UP000461162">
    <property type="component" value="Unassembled WGS sequence"/>
</dbReference>
<sequence>MLPFRTLTTALLLLCLVGLAPAADFVEAPRPDTFRGLAWGTPLADIPDLERVPGPNYRNTYHRKDERLSFGDAEIVSVAYYFRSDRLYRVGVAFKGRANHFLIKERLLGQYGQGRGVGSRYGWMWPDFSVELTYDDSAGSGALYYTFEGGLD</sequence>
<organism evidence="2 3">
    <name type="scientific">Pseudodesulfovibrio alkaliphilus</name>
    <dbReference type="NCBI Taxonomy" id="2661613"/>
    <lineage>
        <taxon>Bacteria</taxon>
        <taxon>Pseudomonadati</taxon>
        <taxon>Thermodesulfobacteriota</taxon>
        <taxon>Desulfovibrionia</taxon>
        <taxon>Desulfovibrionales</taxon>
        <taxon>Desulfovibrionaceae</taxon>
    </lineage>
</organism>